<keyword evidence="6" id="KW-1185">Reference proteome</keyword>
<dbReference type="InterPro" id="IPR029063">
    <property type="entry name" value="SAM-dependent_MTases_sf"/>
</dbReference>
<evidence type="ECO:0000256" key="1">
    <source>
        <dbReference type="ARBA" id="ARBA00022603"/>
    </source>
</evidence>
<dbReference type="CDD" id="cd02440">
    <property type="entry name" value="AdoMet_MTases"/>
    <property type="match status" value="1"/>
</dbReference>
<dbReference type="AlphaFoldDB" id="A0A3S2UPL1"/>
<evidence type="ECO:0000256" key="2">
    <source>
        <dbReference type="ARBA" id="ARBA00022679"/>
    </source>
</evidence>
<protein>
    <submittedName>
        <fullName evidence="5">Class I SAM-dependent methyltransferase</fullName>
    </submittedName>
</protein>
<evidence type="ECO:0000313" key="6">
    <source>
        <dbReference type="Proteomes" id="UP000288178"/>
    </source>
</evidence>
<comment type="caution">
    <text evidence="5">The sequence shown here is derived from an EMBL/GenBank/DDBJ whole genome shotgun (WGS) entry which is preliminary data.</text>
</comment>
<proteinExistence type="predicted"/>
<dbReference type="SUPFAM" id="SSF53335">
    <property type="entry name" value="S-adenosyl-L-methionine-dependent methyltransferases"/>
    <property type="match status" value="1"/>
</dbReference>
<evidence type="ECO:0000256" key="3">
    <source>
        <dbReference type="ARBA" id="ARBA00022691"/>
    </source>
</evidence>
<reference evidence="5 6" key="1">
    <citation type="submission" date="2019-01" db="EMBL/GenBank/DDBJ databases">
        <authorList>
            <person name="Chen W.-M."/>
        </authorList>
    </citation>
    <scope>NUCLEOTIDE SEQUENCE [LARGE SCALE GENOMIC DNA]</scope>
    <source>
        <strain evidence="5 6">ICH-3</strain>
    </source>
</reference>
<feature type="domain" description="Methyltransferase" evidence="4">
    <location>
        <begin position="21"/>
        <end position="98"/>
    </location>
</feature>
<evidence type="ECO:0000259" key="4">
    <source>
        <dbReference type="Pfam" id="PF13649"/>
    </source>
</evidence>
<name>A0A3S2UPL1_9BURK</name>
<organism evidence="5 6">
    <name type="scientific">Rubrivivax albus</name>
    <dbReference type="NCBI Taxonomy" id="2499835"/>
    <lineage>
        <taxon>Bacteria</taxon>
        <taxon>Pseudomonadati</taxon>
        <taxon>Pseudomonadota</taxon>
        <taxon>Betaproteobacteria</taxon>
        <taxon>Burkholderiales</taxon>
        <taxon>Sphaerotilaceae</taxon>
        <taxon>Rubrivivax</taxon>
    </lineage>
</organism>
<dbReference type="GO" id="GO:0032259">
    <property type="term" value="P:methylation"/>
    <property type="evidence" value="ECO:0007669"/>
    <property type="project" value="UniProtKB-KW"/>
</dbReference>
<keyword evidence="3" id="KW-0949">S-adenosyl-L-methionine</keyword>
<dbReference type="InterPro" id="IPR041698">
    <property type="entry name" value="Methyltransf_25"/>
</dbReference>
<dbReference type="PANTHER" id="PTHR43464">
    <property type="entry name" value="METHYLTRANSFERASE"/>
    <property type="match status" value="1"/>
</dbReference>
<dbReference type="PANTHER" id="PTHR43464:SF19">
    <property type="entry name" value="UBIQUINONE BIOSYNTHESIS O-METHYLTRANSFERASE, MITOCHONDRIAL"/>
    <property type="match status" value="1"/>
</dbReference>
<dbReference type="EMBL" id="SACT01000004">
    <property type="protein sequence ID" value="RVT51039.1"/>
    <property type="molecule type" value="Genomic_DNA"/>
</dbReference>
<dbReference type="Gene3D" id="3.40.50.150">
    <property type="entry name" value="Vaccinia Virus protein VP39"/>
    <property type="match status" value="1"/>
</dbReference>
<dbReference type="Pfam" id="PF13649">
    <property type="entry name" value="Methyltransf_25"/>
    <property type="match status" value="1"/>
</dbReference>
<dbReference type="OrthoDB" id="9804312at2"/>
<dbReference type="GO" id="GO:0008168">
    <property type="term" value="F:methyltransferase activity"/>
    <property type="evidence" value="ECO:0007669"/>
    <property type="project" value="UniProtKB-KW"/>
</dbReference>
<dbReference type="Proteomes" id="UP000288178">
    <property type="component" value="Unassembled WGS sequence"/>
</dbReference>
<sequence length="175" mass="19091">MPAPSDWVQRWAPLIAPGGSVLDLACGSGRHVRWLAAQGFRVTGVDQAAEALAPLREVAEVMVTDLEAEGPWPLAGRRFDAVVVTNYLWRPRFADVLSLLADDGVLIYETFAAGNEALGRPARPDFLLQRGELLQRCAGLRVVAYEDGRLENPPRCVQRIAALGPQARPDRIIGL</sequence>
<dbReference type="RefSeq" id="WP_128199066.1">
    <property type="nucleotide sequence ID" value="NZ_SACT01000004.1"/>
</dbReference>
<gene>
    <name evidence="5" type="ORF">ENE75_14745</name>
</gene>
<keyword evidence="2 5" id="KW-0808">Transferase</keyword>
<evidence type="ECO:0000313" key="5">
    <source>
        <dbReference type="EMBL" id="RVT51039.1"/>
    </source>
</evidence>
<keyword evidence="1 5" id="KW-0489">Methyltransferase</keyword>
<accession>A0A3S2UPL1</accession>